<dbReference type="AlphaFoldDB" id="A0AAV7LE73"/>
<gene>
    <name evidence="1" type="ORF">NDU88_001924</name>
</gene>
<organism evidence="1 2">
    <name type="scientific">Pleurodeles waltl</name>
    <name type="common">Iberian ribbed newt</name>
    <dbReference type="NCBI Taxonomy" id="8319"/>
    <lineage>
        <taxon>Eukaryota</taxon>
        <taxon>Metazoa</taxon>
        <taxon>Chordata</taxon>
        <taxon>Craniata</taxon>
        <taxon>Vertebrata</taxon>
        <taxon>Euteleostomi</taxon>
        <taxon>Amphibia</taxon>
        <taxon>Batrachia</taxon>
        <taxon>Caudata</taxon>
        <taxon>Salamandroidea</taxon>
        <taxon>Salamandridae</taxon>
        <taxon>Pleurodelinae</taxon>
        <taxon>Pleurodeles</taxon>
    </lineage>
</organism>
<evidence type="ECO:0000313" key="1">
    <source>
        <dbReference type="EMBL" id="KAJ1088769.1"/>
    </source>
</evidence>
<name>A0AAV7LE73_PLEWA</name>
<proteinExistence type="predicted"/>
<dbReference type="Proteomes" id="UP001066276">
    <property type="component" value="Chromosome 11"/>
</dbReference>
<sequence length="124" mass="14714">MFAKLKPPSGCHPLLELYSCGFRQFVPRTHTWEEEVWEETVWRERKKGEENSKKDWHWDRVKEKPSNFFCKDQLVEGERNREEAATREQWEMIQKDDKHLQPDANYKGLTLGQGGLDETIVAHG</sequence>
<accession>A0AAV7LE73</accession>
<protein>
    <submittedName>
        <fullName evidence="1">Uncharacterized protein</fullName>
    </submittedName>
</protein>
<comment type="caution">
    <text evidence="1">The sequence shown here is derived from an EMBL/GenBank/DDBJ whole genome shotgun (WGS) entry which is preliminary data.</text>
</comment>
<dbReference type="EMBL" id="JANPWB010000015">
    <property type="protein sequence ID" value="KAJ1088769.1"/>
    <property type="molecule type" value="Genomic_DNA"/>
</dbReference>
<evidence type="ECO:0000313" key="2">
    <source>
        <dbReference type="Proteomes" id="UP001066276"/>
    </source>
</evidence>
<reference evidence="1" key="1">
    <citation type="journal article" date="2022" name="bioRxiv">
        <title>Sequencing and chromosome-scale assembly of the giantPleurodeles waltlgenome.</title>
        <authorList>
            <person name="Brown T."/>
            <person name="Elewa A."/>
            <person name="Iarovenko S."/>
            <person name="Subramanian E."/>
            <person name="Araus A.J."/>
            <person name="Petzold A."/>
            <person name="Susuki M."/>
            <person name="Suzuki K.-i.T."/>
            <person name="Hayashi T."/>
            <person name="Toyoda A."/>
            <person name="Oliveira C."/>
            <person name="Osipova E."/>
            <person name="Leigh N.D."/>
            <person name="Simon A."/>
            <person name="Yun M.H."/>
        </authorList>
    </citation>
    <scope>NUCLEOTIDE SEQUENCE</scope>
    <source>
        <strain evidence="1">20211129_DDA</strain>
        <tissue evidence="1">Liver</tissue>
    </source>
</reference>
<keyword evidence="2" id="KW-1185">Reference proteome</keyword>